<evidence type="ECO:0000256" key="6">
    <source>
        <dbReference type="ARBA" id="ARBA00022692"/>
    </source>
</evidence>
<evidence type="ECO:0000256" key="4">
    <source>
        <dbReference type="ARBA" id="ARBA00022475"/>
    </source>
</evidence>
<evidence type="ECO:0000256" key="7">
    <source>
        <dbReference type="ARBA" id="ARBA00022781"/>
    </source>
</evidence>
<evidence type="ECO:0000313" key="19">
    <source>
        <dbReference type="Proteomes" id="UP000515317"/>
    </source>
</evidence>
<dbReference type="CDD" id="cd06503">
    <property type="entry name" value="ATP-synt_Fo_b"/>
    <property type="match status" value="1"/>
</dbReference>
<accession>A0A6S6QSB8</accession>
<feature type="transmembrane region" description="Helical" evidence="15">
    <location>
        <begin position="7"/>
        <end position="25"/>
    </location>
</feature>
<sequence>MLQTAEFWVLVSFVIFMAILGYVGVHKTILSALDARSKKIADDLDEARALREEAQKVLAEYERKRREAESEAQAIIAAAKSEAERLAAEAKQKSEDFVVRRTKMAEQKIAQAESQAVAEVRAIAADAAVKAAGEVLKKSATGKKGEELVTKGLKEVRSKLH</sequence>
<evidence type="ECO:0000256" key="10">
    <source>
        <dbReference type="ARBA" id="ARBA00023136"/>
    </source>
</evidence>
<comment type="function">
    <text evidence="13">Component of the F(0) channel, it forms part of the peripheral stalk, linking F(1) to F(0). The b'-subunit is a diverged and duplicated form of b found in plants and photosynthetic bacteria.</text>
</comment>
<dbReference type="InterPro" id="IPR050059">
    <property type="entry name" value="ATP_synthase_B_chain"/>
</dbReference>
<evidence type="ECO:0000256" key="12">
    <source>
        <dbReference type="ARBA" id="ARBA00025198"/>
    </source>
</evidence>
<dbReference type="GO" id="GO:0046961">
    <property type="term" value="F:proton-transporting ATPase activity, rotational mechanism"/>
    <property type="evidence" value="ECO:0007669"/>
    <property type="project" value="TreeGrafter"/>
</dbReference>
<dbReference type="GO" id="GO:0046933">
    <property type="term" value="F:proton-transporting ATP synthase activity, rotational mechanism"/>
    <property type="evidence" value="ECO:0007669"/>
    <property type="project" value="UniProtKB-UniRule"/>
</dbReference>
<keyword evidence="10 15" id="KW-0472">Membrane</keyword>
<keyword evidence="8 15" id="KW-1133">Transmembrane helix</keyword>
<dbReference type="PANTHER" id="PTHR33445">
    <property type="entry name" value="ATP SYNTHASE SUBUNIT B', CHLOROPLASTIC"/>
    <property type="match status" value="1"/>
</dbReference>
<dbReference type="GO" id="GO:0045259">
    <property type="term" value="C:proton-transporting ATP synthase complex"/>
    <property type="evidence" value="ECO:0007669"/>
    <property type="project" value="UniProtKB-KW"/>
</dbReference>
<evidence type="ECO:0000256" key="9">
    <source>
        <dbReference type="ARBA" id="ARBA00023065"/>
    </source>
</evidence>
<comment type="subunit">
    <text evidence="14 15">F-type ATPases have 2 components, F(1) - the catalytic core - and F(0) - the membrane proton channel. F(1) has five subunits: alpha(3), beta(3), gamma(1), delta(1), epsilon(1). F(0) has three main subunits: a(1), b(2) and c(10-14). The alpha and beta chains form an alternating ring which encloses part of the gamma chain. F(1) is attached to F(0) by a central stalk formed by the gamma and epsilon chains, while a peripheral stalk is formed by the delta and b chains.</text>
</comment>
<evidence type="ECO:0000256" key="13">
    <source>
        <dbReference type="ARBA" id="ARBA00025614"/>
    </source>
</evidence>
<keyword evidence="7 15" id="KW-0375">Hydrogen ion transport</keyword>
<name>A0A6S6QSB8_9HYPH</name>
<evidence type="ECO:0000256" key="1">
    <source>
        <dbReference type="ARBA" id="ARBA00004377"/>
    </source>
</evidence>
<comment type="function">
    <text evidence="12 15">F(1)F(0) ATP synthase produces ATP from ADP in the presence of a proton or sodium gradient. F-type ATPases consist of two structural domains, F(1) containing the extramembraneous catalytic core and F(0) containing the membrane proton channel, linked together by a central stalk and a peripheral stalk. During catalysis, ATP synthesis in the catalytic domain of F(1) is coupled via a rotary mechanism of the central stalk subunits to proton translocation.</text>
</comment>
<evidence type="ECO:0000256" key="5">
    <source>
        <dbReference type="ARBA" id="ARBA00022547"/>
    </source>
</evidence>
<dbReference type="Proteomes" id="UP000515317">
    <property type="component" value="Chromosome"/>
</dbReference>
<protein>
    <recommendedName>
        <fullName evidence="15">ATP synthase subunit b</fullName>
    </recommendedName>
    <alternativeName>
        <fullName evidence="15">ATP synthase F(0) sector subunit b</fullName>
    </alternativeName>
    <alternativeName>
        <fullName evidence="15">ATPase subunit I</fullName>
    </alternativeName>
    <alternativeName>
        <fullName evidence="15">F-type ATPase subunit b</fullName>
        <shortName evidence="15">F-ATPase subunit b</shortName>
    </alternativeName>
</protein>
<keyword evidence="17" id="KW-0175">Coiled coil</keyword>
<dbReference type="RefSeq" id="WP_222876822.1">
    <property type="nucleotide sequence ID" value="NZ_AP023361.1"/>
</dbReference>
<keyword evidence="9 15" id="KW-0406">Ion transport</keyword>
<keyword evidence="4 15" id="KW-1003">Cell membrane</keyword>
<dbReference type="GO" id="GO:0005886">
    <property type="term" value="C:plasma membrane"/>
    <property type="evidence" value="ECO:0007669"/>
    <property type="project" value="UniProtKB-SubCell"/>
</dbReference>
<comment type="subcellular location">
    <subcellularLocation>
        <location evidence="1">Cell inner membrane</location>
        <topology evidence="1">Single-pass membrane protein</topology>
    </subcellularLocation>
    <subcellularLocation>
        <location evidence="15">Cell membrane</location>
        <topology evidence="15">Single-pass membrane protein</topology>
    </subcellularLocation>
</comment>
<organism evidence="18 19">
    <name type="scientific">Terrihabitans soli</name>
    <dbReference type="NCBI Taxonomy" id="708113"/>
    <lineage>
        <taxon>Bacteria</taxon>
        <taxon>Pseudomonadati</taxon>
        <taxon>Pseudomonadota</taxon>
        <taxon>Alphaproteobacteria</taxon>
        <taxon>Hyphomicrobiales</taxon>
        <taxon>Terrihabitans</taxon>
    </lineage>
</organism>
<feature type="coiled-coil region" evidence="17">
    <location>
        <begin position="40"/>
        <end position="96"/>
    </location>
</feature>
<evidence type="ECO:0000256" key="15">
    <source>
        <dbReference type="HAMAP-Rule" id="MF_01398"/>
    </source>
</evidence>
<keyword evidence="6 15" id="KW-0812">Transmembrane</keyword>
<dbReference type="KEGG" id="tso:IZ6_09070"/>
<keyword evidence="5 15" id="KW-0138">CF(0)</keyword>
<dbReference type="PANTHER" id="PTHR33445:SF1">
    <property type="entry name" value="ATP SYNTHASE SUBUNIT B"/>
    <property type="match status" value="1"/>
</dbReference>
<gene>
    <name evidence="18" type="primary">atpF1</name>
    <name evidence="15" type="synonym">atpF</name>
    <name evidence="18" type="ORF">IZ6_09070</name>
</gene>
<proteinExistence type="inferred from homology"/>
<keyword evidence="19" id="KW-1185">Reference proteome</keyword>
<comment type="similarity">
    <text evidence="2 15 16">Belongs to the ATPase B chain family.</text>
</comment>
<dbReference type="EMBL" id="AP023361">
    <property type="protein sequence ID" value="BCJ90172.1"/>
    <property type="molecule type" value="Genomic_DNA"/>
</dbReference>
<evidence type="ECO:0000313" key="18">
    <source>
        <dbReference type="EMBL" id="BCJ90172.1"/>
    </source>
</evidence>
<keyword evidence="11 15" id="KW-0066">ATP synthesis</keyword>
<evidence type="ECO:0000256" key="17">
    <source>
        <dbReference type="SAM" id="Coils"/>
    </source>
</evidence>
<keyword evidence="3 15" id="KW-0813">Transport</keyword>
<dbReference type="InterPro" id="IPR002146">
    <property type="entry name" value="ATP_synth_b/b'su_bac/chlpt"/>
</dbReference>
<dbReference type="HAMAP" id="MF_01398">
    <property type="entry name" value="ATP_synth_b_bprime"/>
    <property type="match status" value="1"/>
</dbReference>
<evidence type="ECO:0000256" key="11">
    <source>
        <dbReference type="ARBA" id="ARBA00023310"/>
    </source>
</evidence>
<dbReference type="AlphaFoldDB" id="A0A6S6QSB8"/>
<evidence type="ECO:0000256" key="2">
    <source>
        <dbReference type="ARBA" id="ARBA00005513"/>
    </source>
</evidence>
<dbReference type="Pfam" id="PF00430">
    <property type="entry name" value="ATP-synt_B"/>
    <property type="match status" value="1"/>
</dbReference>
<evidence type="ECO:0000256" key="14">
    <source>
        <dbReference type="ARBA" id="ARBA00025830"/>
    </source>
</evidence>
<evidence type="ECO:0000256" key="16">
    <source>
        <dbReference type="RuleBase" id="RU003848"/>
    </source>
</evidence>
<evidence type="ECO:0000256" key="3">
    <source>
        <dbReference type="ARBA" id="ARBA00022448"/>
    </source>
</evidence>
<reference evidence="18 19" key="1">
    <citation type="submission" date="2020-08" db="EMBL/GenBank/DDBJ databases">
        <title>Genome sequence of Rhizobiales bacterium strain IZ6.</title>
        <authorList>
            <person name="Nakai R."/>
            <person name="Naganuma T."/>
        </authorList>
    </citation>
    <scope>NUCLEOTIDE SEQUENCE [LARGE SCALE GENOMIC DNA]</scope>
    <source>
        <strain evidence="18 19">IZ6</strain>
    </source>
</reference>
<evidence type="ECO:0000256" key="8">
    <source>
        <dbReference type="ARBA" id="ARBA00022989"/>
    </source>
</evidence>